<gene>
    <name evidence="1" type="ORF">H3H32_20050</name>
</gene>
<dbReference type="Gene3D" id="1.25.40.390">
    <property type="match status" value="1"/>
</dbReference>
<dbReference type="PROSITE" id="PS51257">
    <property type="entry name" value="PROKAR_LIPOPROTEIN"/>
    <property type="match status" value="1"/>
</dbReference>
<dbReference type="KEGG" id="sfol:H3H32_20050"/>
<organism evidence="1 2">
    <name type="scientific">Spirosoma foliorum</name>
    <dbReference type="NCBI Taxonomy" id="2710596"/>
    <lineage>
        <taxon>Bacteria</taxon>
        <taxon>Pseudomonadati</taxon>
        <taxon>Bacteroidota</taxon>
        <taxon>Cytophagia</taxon>
        <taxon>Cytophagales</taxon>
        <taxon>Cytophagaceae</taxon>
        <taxon>Spirosoma</taxon>
    </lineage>
</organism>
<dbReference type="Proteomes" id="UP000515369">
    <property type="component" value="Chromosome"/>
</dbReference>
<dbReference type="RefSeq" id="WP_182457432.1">
    <property type="nucleotide sequence ID" value="NZ_CP059732.1"/>
</dbReference>
<dbReference type="InterPro" id="IPR011990">
    <property type="entry name" value="TPR-like_helical_dom_sf"/>
</dbReference>
<name>A0A7G5GN73_9BACT</name>
<evidence type="ECO:0000313" key="2">
    <source>
        <dbReference type="Proteomes" id="UP000515369"/>
    </source>
</evidence>
<accession>A0A7G5GN73</accession>
<keyword evidence="1" id="KW-0449">Lipoprotein</keyword>
<protein>
    <submittedName>
        <fullName evidence="1">SusD/RagB family nutrient-binding outer membrane lipoprotein</fullName>
    </submittedName>
</protein>
<evidence type="ECO:0000313" key="1">
    <source>
        <dbReference type="EMBL" id="QMW00315.1"/>
    </source>
</evidence>
<dbReference type="Pfam" id="PF12771">
    <property type="entry name" value="SusD-like_2"/>
    <property type="match status" value="1"/>
</dbReference>
<dbReference type="InterPro" id="IPR041662">
    <property type="entry name" value="SusD-like_2"/>
</dbReference>
<dbReference type="AlphaFoldDB" id="A0A7G5GN73"/>
<proteinExistence type="predicted"/>
<reference evidence="1 2" key="1">
    <citation type="submission" date="2020-07" db="EMBL/GenBank/DDBJ databases">
        <title>Spirosoma foliorum sp. nov., isolated from the leaves on the Nejang mountain Korea, Republic of.</title>
        <authorList>
            <person name="Ho H."/>
            <person name="Lee Y.-J."/>
            <person name="Nurcahyanto D.-A."/>
            <person name="Kim S.-G."/>
        </authorList>
    </citation>
    <scope>NUCLEOTIDE SEQUENCE [LARGE SCALE GENOMIC DNA]</scope>
    <source>
        <strain evidence="1 2">PL0136</strain>
    </source>
</reference>
<dbReference type="EMBL" id="CP059732">
    <property type="protein sequence ID" value="QMW00315.1"/>
    <property type="molecule type" value="Genomic_DNA"/>
</dbReference>
<keyword evidence="2" id="KW-1185">Reference proteome</keyword>
<sequence length="476" mass="51660">MKKSFSNKVTIALLGVTLLSSCSDLFNEQNIKSNPNAVTDVDVATLLSGTLLGVSMLHEDTDVRISAIWAGELNGLARQHQGYAEYIVSSQNFSWSPLYPAASQARLIQSKADAVGDKWTKGVGQVLEALLIAKATDLYGDVPYSQAFDDVKYPTPVFDKQADVYTALQTTLDNAIQNLSASAGLAFATQDFIYGGNVAKWKAAAYTLKARLYLHTGDYAKAVTNASTGISSTAGDALVPHGTSQGVDYNQNYDFFRVNRAGDTGFDGAYLPTLMNSRISSANTKTNETALYNFYFKTGITATGSLDPNVVDGAFKSTAPHPILTYYENQLTLAEAQSRLGDTAKALAALNTVRSGLSGGYINGQTLSTTGRKYDAYTLDDFAPTGLANPTKLATVQTAMLYEIITQRYIVFLMQYEAFNDVRRMAKATPLVQLPIPLYFGAQKPQRFIYPQGEVNTNPNVPSPLPDQFTKIPIFQ</sequence>
<dbReference type="SUPFAM" id="SSF48452">
    <property type="entry name" value="TPR-like"/>
    <property type="match status" value="1"/>
</dbReference>